<gene>
    <name evidence="1" type="ORF">Pla175_25420</name>
</gene>
<keyword evidence="2" id="KW-1185">Reference proteome</keyword>
<evidence type="ECO:0008006" key="3">
    <source>
        <dbReference type="Google" id="ProtNLM"/>
    </source>
</evidence>
<dbReference type="AlphaFoldDB" id="A0A518DCG2"/>
<accession>A0A518DCG2</accession>
<evidence type="ECO:0000313" key="1">
    <source>
        <dbReference type="EMBL" id="QDU89155.1"/>
    </source>
</evidence>
<reference evidence="1 2" key="1">
    <citation type="submission" date="2019-02" db="EMBL/GenBank/DDBJ databases">
        <title>Deep-cultivation of Planctomycetes and their phenomic and genomic characterization uncovers novel biology.</title>
        <authorList>
            <person name="Wiegand S."/>
            <person name="Jogler M."/>
            <person name="Boedeker C."/>
            <person name="Pinto D."/>
            <person name="Vollmers J."/>
            <person name="Rivas-Marin E."/>
            <person name="Kohn T."/>
            <person name="Peeters S.H."/>
            <person name="Heuer A."/>
            <person name="Rast P."/>
            <person name="Oberbeckmann S."/>
            <person name="Bunk B."/>
            <person name="Jeske O."/>
            <person name="Meyerdierks A."/>
            <person name="Storesund J.E."/>
            <person name="Kallscheuer N."/>
            <person name="Luecker S."/>
            <person name="Lage O.M."/>
            <person name="Pohl T."/>
            <person name="Merkel B.J."/>
            <person name="Hornburger P."/>
            <person name="Mueller R.-W."/>
            <person name="Bruemmer F."/>
            <person name="Labrenz M."/>
            <person name="Spormann A.M."/>
            <person name="Op den Camp H."/>
            <person name="Overmann J."/>
            <person name="Amann R."/>
            <person name="Jetten M.S.M."/>
            <person name="Mascher T."/>
            <person name="Medema M.H."/>
            <person name="Devos D.P."/>
            <person name="Kaster A.-K."/>
            <person name="Ovreas L."/>
            <person name="Rohde M."/>
            <person name="Galperin M.Y."/>
            <person name="Jogler C."/>
        </authorList>
    </citation>
    <scope>NUCLEOTIDE SEQUENCE [LARGE SCALE GENOMIC DNA]</scope>
    <source>
        <strain evidence="1 2">Pla175</strain>
    </source>
</reference>
<evidence type="ECO:0000313" key="2">
    <source>
        <dbReference type="Proteomes" id="UP000317429"/>
    </source>
</evidence>
<name>A0A518DCG2_9BACT</name>
<protein>
    <recommendedName>
        <fullName evidence="3">Carboxypeptidase regulatory-like domain-containing protein</fullName>
    </recommendedName>
</protein>
<dbReference type="Proteomes" id="UP000317429">
    <property type="component" value="Chromosome"/>
</dbReference>
<dbReference type="KEGG" id="pnd:Pla175_25420"/>
<dbReference type="EMBL" id="CP036291">
    <property type="protein sequence ID" value="QDU89155.1"/>
    <property type="molecule type" value="Genomic_DNA"/>
</dbReference>
<proteinExistence type="predicted"/>
<dbReference type="PROSITE" id="PS51257">
    <property type="entry name" value="PROKAR_LIPOPROTEIN"/>
    <property type="match status" value="1"/>
</dbReference>
<dbReference type="RefSeq" id="WP_231954382.1">
    <property type="nucleotide sequence ID" value="NZ_CP036291.1"/>
</dbReference>
<sequence length="143" mass="15132">MRLFDLPALLAVVLLAAAGCGGPTYCAFEGKVSVNGQPVPTGLIVFSPAAPSATQREAVAEIADGRYALPLAKKVAPGDYKVAITGERKTGKKFETDPGSGVFADEREQFVPEKYNARSELTATLAPDMPPLDFDLAIPKRKP</sequence>
<organism evidence="1 2">
    <name type="scientific">Pirellulimonas nuda</name>
    <dbReference type="NCBI Taxonomy" id="2528009"/>
    <lineage>
        <taxon>Bacteria</taxon>
        <taxon>Pseudomonadati</taxon>
        <taxon>Planctomycetota</taxon>
        <taxon>Planctomycetia</taxon>
        <taxon>Pirellulales</taxon>
        <taxon>Lacipirellulaceae</taxon>
        <taxon>Pirellulimonas</taxon>
    </lineage>
</organism>